<sequence>MRLIELDLALVDTAFIRLTPQRFYGRLTIEENSKRKFRNYHGGDWCRIAQELDLGFFIYLVKNKLKVVNVPLFETKRKPMLYDMNVFENSFWGMYARAFVGRERVKF</sequence>
<comment type="caution">
    <text evidence="1">The sequence shown here is derived from an EMBL/GenBank/DDBJ whole genome shotgun (WGS) entry which is preliminary data.</text>
</comment>
<protein>
    <submittedName>
        <fullName evidence="1">Uncharacterized protein</fullName>
    </submittedName>
</protein>
<accession>X0WTV4</accession>
<gene>
    <name evidence="1" type="ORF">S01H1_57488</name>
</gene>
<name>X0WTV4_9ZZZZ</name>
<evidence type="ECO:0000313" key="1">
    <source>
        <dbReference type="EMBL" id="GAG26637.1"/>
    </source>
</evidence>
<proteinExistence type="predicted"/>
<dbReference type="EMBL" id="BARS01037493">
    <property type="protein sequence ID" value="GAG26637.1"/>
    <property type="molecule type" value="Genomic_DNA"/>
</dbReference>
<organism evidence="1">
    <name type="scientific">marine sediment metagenome</name>
    <dbReference type="NCBI Taxonomy" id="412755"/>
    <lineage>
        <taxon>unclassified sequences</taxon>
        <taxon>metagenomes</taxon>
        <taxon>ecological metagenomes</taxon>
    </lineage>
</organism>
<reference evidence="1" key="1">
    <citation type="journal article" date="2014" name="Front. Microbiol.">
        <title>High frequency of phylogenetically diverse reductive dehalogenase-homologous genes in deep subseafloor sedimentary metagenomes.</title>
        <authorList>
            <person name="Kawai M."/>
            <person name="Futagami T."/>
            <person name="Toyoda A."/>
            <person name="Takaki Y."/>
            <person name="Nishi S."/>
            <person name="Hori S."/>
            <person name="Arai W."/>
            <person name="Tsubouchi T."/>
            <person name="Morono Y."/>
            <person name="Uchiyama I."/>
            <person name="Ito T."/>
            <person name="Fujiyama A."/>
            <person name="Inagaki F."/>
            <person name="Takami H."/>
        </authorList>
    </citation>
    <scope>NUCLEOTIDE SEQUENCE</scope>
    <source>
        <strain evidence="1">Expedition CK06-06</strain>
    </source>
</reference>
<dbReference type="AlphaFoldDB" id="X0WTV4"/>